<protein>
    <submittedName>
        <fullName evidence="1">Winged helix DNA-binding domain-containing protein</fullName>
    </submittedName>
</protein>
<sequence length="371" mass="40606">MAPAAQLGIRDLNRATLDRQLLLRREARTSADTVEHLVGMQAQAPRAAYVGLWSRLAAFDPAELAGLVAERAAVRTVLMRGTVHLLTARDAAALTPLFRPMLERAFSYSTFAKALDGDDLAEIAARARELLAAEPMTRKEIAERLGERWPGRDPQALGYLATDLVRCVQIPPRGLWDEVGPPTWTPVETWLGRECDAGGTSVDDLVLRFLGAFGPASVKDAQTWSGLTRLREVFDRLRPRLAVFRDPEGKELYDLPDAPRPGPDTPAPVRFLPEYDNLLLSHADRSRVIVGRRTVPLPPGHGGSAGTVLVDGFFQGVWKIVREGGRAVLRVDPFVPLSAEDRGEVEREGRDLLAFAAADAGDYDVRVTTPG</sequence>
<keyword evidence="1" id="KW-0238">DNA-binding</keyword>
<name>A0ABV3DEU1_9ACTN</name>
<dbReference type="GO" id="GO:0003677">
    <property type="term" value="F:DNA binding"/>
    <property type="evidence" value="ECO:0007669"/>
    <property type="project" value="UniProtKB-KW"/>
</dbReference>
<evidence type="ECO:0000313" key="1">
    <source>
        <dbReference type="EMBL" id="MEU8134248.1"/>
    </source>
</evidence>
<dbReference type="Proteomes" id="UP001551482">
    <property type="component" value="Unassembled WGS sequence"/>
</dbReference>
<keyword evidence="2" id="KW-1185">Reference proteome</keyword>
<dbReference type="RefSeq" id="WP_358352747.1">
    <property type="nucleotide sequence ID" value="NZ_JBEZFP010000024.1"/>
</dbReference>
<dbReference type="EMBL" id="JBEZFP010000024">
    <property type="protein sequence ID" value="MEU8134248.1"/>
    <property type="molecule type" value="Genomic_DNA"/>
</dbReference>
<comment type="caution">
    <text evidence="1">The sequence shown here is derived from an EMBL/GenBank/DDBJ whole genome shotgun (WGS) entry which is preliminary data.</text>
</comment>
<reference evidence="1 2" key="1">
    <citation type="submission" date="2024-06" db="EMBL/GenBank/DDBJ databases">
        <title>The Natural Products Discovery Center: Release of the First 8490 Sequenced Strains for Exploring Actinobacteria Biosynthetic Diversity.</title>
        <authorList>
            <person name="Kalkreuter E."/>
            <person name="Kautsar S.A."/>
            <person name="Yang D."/>
            <person name="Bader C.D."/>
            <person name="Teijaro C.N."/>
            <person name="Fluegel L."/>
            <person name="Davis C.M."/>
            <person name="Simpson J.R."/>
            <person name="Lauterbach L."/>
            <person name="Steele A.D."/>
            <person name="Gui C."/>
            <person name="Meng S."/>
            <person name="Li G."/>
            <person name="Viehrig K."/>
            <person name="Ye F."/>
            <person name="Su P."/>
            <person name="Kiefer A.F."/>
            <person name="Nichols A."/>
            <person name="Cepeda A.J."/>
            <person name="Yan W."/>
            <person name="Fan B."/>
            <person name="Jiang Y."/>
            <person name="Adhikari A."/>
            <person name="Zheng C.-J."/>
            <person name="Schuster L."/>
            <person name="Cowan T.M."/>
            <person name="Smanski M.J."/>
            <person name="Chevrette M.G."/>
            <person name="De Carvalho L.P.S."/>
            <person name="Shen B."/>
        </authorList>
    </citation>
    <scope>NUCLEOTIDE SEQUENCE [LARGE SCALE GENOMIC DNA]</scope>
    <source>
        <strain evidence="1 2">NPDC048946</strain>
    </source>
</reference>
<dbReference type="PANTHER" id="PTHR38479:SF2">
    <property type="entry name" value="WINGED HELIX DNA-BINDING DOMAIN-CONTAINING PROTEIN"/>
    <property type="match status" value="1"/>
</dbReference>
<proteinExistence type="predicted"/>
<accession>A0ABV3DEU1</accession>
<dbReference type="InterPro" id="IPR009351">
    <property type="entry name" value="AlkZ-like"/>
</dbReference>
<organism evidence="1 2">
    <name type="scientific">Streptodolium elevatio</name>
    <dbReference type="NCBI Taxonomy" id="3157996"/>
    <lineage>
        <taxon>Bacteria</taxon>
        <taxon>Bacillati</taxon>
        <taxon>Actinomycetota</taxon>
        <taxon>Actinomycetes</taxon>
        <taxon>Kitasatosporales</taxon>
        <taxon>Streptomycetaceae</taxon>
        <taxon>Streptodolium</taxon>
    </lineage>
</organism>
<gene>
    <name evidence="1" type="ORF">AB0C36_12135</name>
</gene>
<dbReference type="Pfam" id="PF06224">
    <property type="entry name" value="AlkZ-like"/>
    <property type="match status" value="1"/>
</dbReference>
<evidence type="ECO:0000313" key="2">
    <source>
        <dbReference type="Proteomes" id="UP001551482"/>
    </source>
</evidence>
<dbReference type="PANTHER" id="PTHR38479">
    <property type="entry name" value="LMO0824 PROTEIN"/>
    <property type="match status" value="1"/>
</dbReference>